<dbReference type="GO" id="GO:0009295">
    <property type="term" value="C:nucleoid"/>
    <property type="evidence" value="ECO:0007669"/>
    <property type="project" value="UniProtKB-SubCell"/>
</dbReference>
<dbReference type="RefSeq" id="WP_114175830.1">
    <property type="nucleotide sequence ID" value="NZ_CP024902.1"/>
</dbReference>
<proteinExistence type="inferred from homology"/>
<feature type="region of interest" description="Disordered" evidence="5">
    <location>
        <begin position="63"/>
        <end position="82"/>
    </location>
</feature>
<feature type="domain" description="DNA-binding protein H-NS-like C-terminal" evidence="6">
    <location>
        <begin position="120"/>
        <end position="160"/>
    </location>
</feature>
<dbReference type="EMBL" id="CP024902">
    <property type="protein sequence ID" value="AXF19427.1"/>
    <property type="molecule type" value="Genomic_DNA"/>
</dbReference>
<reference evidence="7 8" key="1">
    <citation type="journal article" date="2018" name="ISME J.">
        <title>Involvement of Burkholderiaceae and sulfurous volatiles in disease-suppressive soils.</title>
        <authorList>
            <person name="Carrion V.J."/>
            <person name="Cordovez V."/>
            <person name="Tyc O."/>
            <person name="Etalo D.W."/>
            <person name="de Bruijn I."/>
            <person name="de Jager V.C."/>
            <person name="Medema M.H."/>
            <person name="Eberl L."/>
            <person name="Raaijmakers J.M."/>
        </authorList>
    </citation>
    <scope>NUCLEOTIDE SEQUENCE [LARGE SCALE GENOMIC DNA]</scope>
    <source>
        <strain evidence="8">mHSR5</strain>
    </source>
</reference>
<evidence type="ECO:0000256" key="2">
    <source>
        <dbReference type="ARBA" id="ARBA00010610"/>
    </source>
</evidence>
<dbReference type="GO" id="GO:0003677">
    <property type="term" value="F:DNA binding"/>
    <property type="evidence" value="ECO:0007669"/>
    <property type="project" value="UniProtKB-KW"/>
</dbReference>
<dbReference type="AlphaFoldDB" id="A0A2Z5MSI7"/>
<feature type="compositionally biased region" description="Low complexity" evidence="5">
    <location>
        <begin position="222"/>
        <end position="237"/>
    </location>
</feature>
<feature type="domain" description="DNA-binding protein H-NS-like C-terminal" evidence="6">
    <location>
        <begin position="58"/>
        <end position="98"/>
    </location>
</feature>
<organism evidence="7 8">
    <name type="scientific">Burkholderia pyrrocinia</name>
    <name type="common">Pseudomonas pyrrocinia</name>
    <dbReference type="NCBI Taxonomy" id="60550"/>
    <lineage>
        <taxon>Bacteria</taxon>
        <taxon>Pseudomonadati</taxon>
        <taxon>Pseudomonadota</taxon>
        <taxon>Betaproteobacteria</taxon>
        <taxon>Burkholderiales</taxon>
        <taxon>Burkholderiaceae</taxon>
        <taxon>Burkholderia</taxon>
        <taxon>Burkholderia cepacia complex</taxon>
    </lineage>
</organism>
<dbReference type="InterPro" id="IPR027444">
    <property type="entry name" value="H-NS_C_dom"/>
</dbReference>
<comment type="subcellular location">
    <subcellularLocation>
        <location evidence="1">Cytoplasm</location>
        <location evidence="1">Nucleoid</location>
    </subcellularLocation>
</comment>
<dbReference type="Pfam" id="PF00816">
    <property type="entry name" value="Histone_HNS"/>
    <property type="match status" value="2"/>
</dbReference>
<evidence type="ECO:0000259" key="6">
    <source>
        <dbReference type="SMART" id="SM00528"/>
    </source>
</evidence>
<accession>A0A2Z5MSI7</accession>
<evidence type="ECO:0000313" key="7">
    <source>
        <dbReference type="EMBL" id="AXF19427.1"/>
    </source>
</evidence>
<name>A0A2Z5MSI7_BURPY</name>
<dbReference type="Gene3D" id="4.10.430.30">
    <property type="match status" value="2"/>
</dbReference>
<comment type="similarity">
    <text evidence="2">Belongs to the histone-like protein H-NS family.</text>
</comment>
<dbReference type="PANTHER" id="PTHR38097:SF2">
    <property type="entry name" value="DNA-BINDING PROTEIN STPA"/>
    <property type="match status" value="1"/>
</dbReference>
<keyword evidence="3" id="KW-0963">Cytoplasm</keyword>
<protein>
    <submittedName>
        <fullName evidence="7">Histidine biosynthesis protein</fullName>
    </submittedName>
</protein>
<evidence type="ECO:0000313" key="8">
    <source>
        <dbReference type="Proteomes" id="UP000253104"/>
    </source>
</evidence>
<dbReference type="Proteomes" id="UP000253104">
    <property type="component" value="Chromosome mHSR5_A"/>
</dbReference>
<evidence type="ECO:0000256" key="3">
    <source>
        <dbReference type="ARBA" id="ARBA00022490"/>
    </source>
</evidence>
<gene>
    <name evidence="7" type="ORF">CUJ89_02130</name>
</gene>
<feature type="compositionally biased region" description="Polar residues" evidence="5">
    <location>
        <begin position="239"/>
        <end position="250"/>
    </location>
</feature>
<evidence type="ECO:0000256" key="1">
    <source>
        <dbReference type="ARBA" id="ARBA00004453"/>
    </source>
</evidence>
<evidence type="ECO:0000256" key="4">
    <source>
        <dbReference type="ARBA" id="ARBA00023125"/>
    </source>
</evidence>
<feature type="region of interest" description="Disordered" evidence="5">
    <location>
        <begin position="205"/>
        <end position="250"/>
    </location>
</feature>
<dbReference type="PANTHER" id="PTHR38097">
    <property type="match status" value="1"/>
</dbReference>
<keyword evidence="4" id="KW-0238">DNA-binding</keyword>
<dbReference type="OrthoDB" id="5297879at2"/>
<evidence type="ECO:0000256" key="5">
    <source>
        <dbReference type="SAM" id="MobiDB-lite"/>
    </source>
</evidence>
<dbReference type="SUPFAM" id="SSF81273">
    <property type="entry name" value="H-NS histone-like proteins"/>
    <property type="match status" value="2"/>
</dbReference>
<sequence length="250" mass="26082">MAGNYKALKAQLDALQERTEAARMAELEAVIAQVRELVAEYGITEDQIYGRKRAKNAAKPAVVAEPKYQNPKTGETWSGRGRTPAWIANAKDRAKFLVDGASSSAAATAKAPAKVAKAGNQVKAPQPALYRDPKSGATWSGRGRAPAWLASVKDRSKFLIADENEMATAPKAKPVKPAAKKTAAKKVAATKKTVAKKAVARKIAPNGSAAAKAPVARKARVPKSSADSAGAVDAGVVEGTTQVASMPVQT</sequence>
<dbReference type="SMART" id="SM00528">
    <property type="entry name" value="HNS"/>
    <property type="match status" value="2"/>
</dbReference>